<keyword evidence="7" id="KW-1185">Reference proteome</keyword>
<evidence type="ECO:0000256" key="4">
    <source>
        <dbReference type="ARBA" id="ARBA00022833"/>
    </source>
</evidence>
<gene>
    <name evidence="6" type="ORF">F1737_09455</name>
</gene>
<dbReference type="Gene3D" id="3.60.15.10">
    <property type="entry name" value="Ribonuclease Z/Hydroxyacylglutathione hydrolase-like"/>
    <property type="match status" value="1"/>
</dbReference>
<dbReference type="InterPro" id="IPR001279">
    <property type="entry name" value="Metallo-B-lactamas"/>
</dbReference>
<comment type="cofactor">
    <cofactor evidence="1">
        <name>Zn(2+)</name>
        <dbReference type="ChEBI" id="CHEBI:29105"/>
    </cofactor>
</comment>
<dbReference type="KEGG" id="mefw:F1737_09455"/>
<evidence type="ECO:0000259" key="5">
    <source>
        <dbReference type="SMART" id="SM00849"/>
    </source>
</evidence>
<evidence type="ECO:0000256" key="3">
    <source>
        <dbReference type="ARBA" id="ARBA00022801"/>
    </source>
</evidence>
<sequence>MSVHWIRGEGYFANSYVFGSVLVDAGVSPVALKPFRDDIDTIILTHCHYDHIARVKEISHLCEAKVCIHKDDAGGLVDETPSLALMFGERSPGIVPDRMLSDGDIIKDLLVIHTPGHTPGGICLYNKEEKFLISGDTVFSDGGYGRFDFPGGNADKLKASIKRLSSLDVKALYPGHGDPMSSGGSENIGMALSMIEMSSY</sequence>
<evidence type="ECO:0000313" key="7">
    <source>
        <dbReference type="Proteomes" id="UP001301797"/>
    </source>
</evidence>
<evidence type="ECO:0000256" key="1">
    <source>
        <dbReference type="ARBA" id="ARBA00001947"/>
    </source>
</evidence>
<reference evidence="6 7" key="1">
    <citation type="submission" date="2019-09" db="EMBL/GenBank/DDBJ databases">
        <title>The complete genome of Methanoplanus sp. FWC-SCC4.</title>
        <authorList>
            <person name="Chen S.-C."/>
            <person name="Zhou Y.-Z."/>
            <person name="Lai M.-C."/>
        </authorList>
    </citation>
    <scope>NUCLEOTIDE SEQUENCE [LARGE SCALE GENOMIC DNA]</scope>
    <source>
        <strain evidence="6 7">FWC-SCC4</strain>
    </source>
</reference>
<name>A0AA97FGA4_9EURY</name>
<feature type="domain" description="Metallo-beta-lactamase" evidence="5">
    <location>
        <begin position="12"/>
        <end position="176"/>
    </location>
</feature>
<dbReference type="Pfam" id="PF00753">
    <property type="entry name" value="Lactamase_B"/>
    <property type="match status" value="1"/>
</dbReference>
<dbReference type="SMART" id="SM00849">
    <property type="entry name" value="Lactamase_B"/>
    <property type="match status" value="1"/>
</dbReference>
<accession>A0AA97FGA4</accession>
<dbReference type="SUPFAM" id="SSF56281">
    <property type="entry name" value="Metallo-hydrolase/oxidoreductase"/>
    <property type="match status" value="1"/>
</dbReference>
<protein>
    <submittedName>
        <fullName evidence="6">MBL fold metallo-hydrolase</fullName>
    </submittedName>
</protein>
<keyword evidence="4" id="KW-0862">Zinc</keyword>
<proteinExistence type="predicted"/>
<dbReference type="InterPro" id="IPR036866">
    <property type="entry name" value="RibonucZ/Hydroxyglut_hydro"/>
</dbReference>
<dbReference type="Proteomes" id="UP001301797">
    <property type="component" value="Chromosome"/>
</dbReference>
<dbReference type="PANTHER" id="PTHR46233:SF3">
    <property type="entry name" value="HYDROXYACYLGLUTATHIONE HYDROLASE GLOC"/>
    <property type="match status" value="1"/>
</dbReference>
<evidence type="ECO:0000256" key="2">
    <source>
        <dbReference type="ARBA" id="ARBA00022723"/>
    </source>
</evidence>
<evidence type="ECO:0000313" key="6">
    <source>
        <dbReference type="EMBL" id="WOF16896.1"/>
    </source>
</evidence>
<keyword evidence="2" id="KW-0479">Metal-binding</keyword>
<dbReference type="CDD" id="cd06262">
    <property type="entry name" value="metallo-hydrolase-like_MBL-fold"/>
    <property type="match status" value="1"/>
</dbReference>
<dbReference type="PANTHER" id="PTHR46233">
    <property type="entry name" value="HYDROXYACYLGLUTATHIONE HYDROLASE GLOC"/>
    <property type="match status" value="1"/>
</dbReference>
<dbReference type="AlphaFoldDB" id="A0AA97FGA4"/>
<dbReference type="InterPro" id="IPR051453">
    <property type="entry name" value="MBL_Glyoxalase_II"/>
</dbReference>
<dbReference type="EMBL" id="CP043875">
    <property type="protein sequence ID" value="WOF16896.1"/>
    <property type="molecule type" value="Genomic_DNA"/>
</dbReference>
<organism evidence="6 7">
    <name type="scientific">Methanochimaera problematica</name>
    <dbReference type="NCBI Taxonomy" id="2609417"/>
    <lineage>
        <taxon>Archaea</taxon>
        <taxon>Methanobacteriati</taxon>
        <taxon>Methanobacteriota</taxon>
        <taxon>Stenosarchaea group</taxon>
        <taxon>Methanomicrobia</taxon>
        <taxon>Methanomicrobiales</taxon>
        <taxon>Methanomicrobiaceae</taxon>
        <taxon>Methanochimaera</taxon>
    </lineage>
</organism>
<keyword evidence="3" id="KW-0378">Hydrolase</keyword>
<dbReference type="GO" id="GO:0016787">
    <property type="term" value="F:hydrolase activity"/>
    <property type="evidence" value="ECO:0007669"/>
    <property type="project" value="UniProtKB-KW"/>
</dbReference>
<dbReference type="GO" id="GO:0046872">
    <property type="term" value="F:metal ion binding"/>
    <property type="evidence" value="ECO:0007669"/>
    <property type="project" value="UniProtKB-KW"/>
</dbReference>